<name>A0A834SZ44_9FABA</name>
<accession>A0A834SZ44</accession>
<dbReference type="AlphaFoldDB" id="A0A834SZ44"/>
<evidence type="ECO:0000256" key="1">
    <source>
        <dbReference type="SAM" id="MobiDB-lite"/>
    </source>
</evidence>
<dbReference type="Proteomes" id="UP000634136">
    <property type="component" value="Unassembled WGS sequence"/>
</dbReference>
<dbReference type="EMBL" id="JAAIUW010000011">
    <property type="protein sequence ID" value="KAF7810662.1"/>
    <property type="molecule type" value="Genomic_DNA"/>
</dbReference>
<proteinExistence type="predicted"/>
<reference evidence="2" key="1">
    <citation type="submission" date="2020-09" db="EMBL/GenBank/DDBJ databases">
        <title>Genome-Enabled Discovery of Anthraquinone Biosynthesis in Senna tora.</title>
        <authorList>
            <person name="Kang S.-H."/>
            <person name="Pandey R.P."/>
            <person name="Lee C.-M."/>
            <person name="Sim J.-S."/>
            <person name="Jeong J.-T."/>
            <person name="Choi B.-S."/>
            <person name="Jung M."/>
            <person name="Ginzburg D."/>
            <person name="Zhao K."/>
            <person name="Won S.Y."/>
            <person name="Oh T.-J."/>
            <person name="Yu Y."/>
            <person name="Kim N.-H."/>
            <person name="Lee O.R."/>
            <person name="Lee T.-H."/>
            <person name="Bashyal P."/>
            <person name="Kim T.-S."/>
            <person name="Lee W.-H."/>
            <person name="Kawkins C."/>
            <person name="Kim C.-K."/>
            <person name="Kim J.S."/>
            <person name="Ahn B.O."/>
            <person name="Rhee S.Y."/>
            <person name="Sohng J.K."/>
        </authorList>
    </citation>
    <scope>NUCLEOTIDE SEQUENCE</scope>
    <source>
        <tissue evidence="2">Leaf</tissue>
    </source>
</reference>
<protein>
    <submittedName>
        <fullName evidence="2">Uncharacterized protein</fullName>
    </submittedName>
</protein>
<comment type="caution">
    <text evidence="2">The sequence shown here is derived from an EMBL/GenBank/DDBJ whole genome shotgun (WGS) entry which is preliminary data.</text>
</comment>
<feature type="region of interest" description="Disordered" evidence="1">
    <location>
        <begin position="1"/>
        <end position="25"/>
    </location>
</feature>
<evidence type="ECO:0000313" key="3">
    <source>
        <dbReference type="Proteomes" id="UP000634136"/>
    </source>
</evidence>
<keyword evidence="3" id="KW-1185">Reference proteome</keyword>
<organism evidence="2 3">
    <name type="scientific">Senna tora</name>
    <dbReference type="NCBI Taxonomy" id="362788"/>
    <lineage>
        <taxon>Eukaryota</taxon>
        <taxon>Viridiplantae</taxon>
        <taxon>Streptophyta</taxon>
        <taxon>Embryophyta</taxon>
        <taxon>Tracheophyta</taxon>
        <taxon>Spermatophyta</taxon>
        <taxon>Magnoliopsida</taxon>
        <taxon>eudicotyledons</taxon>
        <taxon>Gunneridae</taxon>
        <taxon>Pentapetalae</taxon>
        <taxon>rosids</taxon>
        <taxon>fabids</taxon>
        <taxon>Fabales</taxon>
        <taxon>Fabaceae</taxon>
        <taxon>Caesalpinioideae</taxon>
        <taxon>Cassia clade</taxon>
        <taxon>Senna</taxon>
    </lineage>
</organism>
<sequence length="65" mass="7270">MVKTEEENCRSGEEGGKGEGTKRRDEGTCKTKLFQILLVILVTAAMRQDRHKNNNNLFSSLTATN</sequence>
<evidence type="ECO:0000313" key="2">
    <source>
        <dbReference type="EMBL" id="KAF7810662.1"/>
    </source>
</evidence>
<gene>
    <name evidence="2" type="ORF">G2W53_037405</name>
</gene>